<evidence type="ECO:0000256" key="5">
    <source>
        <dbReference type="ARBA" id="ARBA00022540"/>
    </source>
</evidence>
<dbReference type="PANTHER" id="PTHR23001">
    <property type="entry name" value="EUKARYOTIC TRANSLATION INITIATION FACTOR"/>
    <property type="match status" value="1"/>
</dbReference>
<accession>A0ABY8CG76</accession>
<dbReference type="SMART" id="SM00653">
    <property type="entry name" value="eIF2B_5"/>
    <property type="match status" value="1"/>
</dbReference>
<feature type="domain" description="Translation initiation factor IF2/IF5" evidence="11">
    <location>
        <begin position="22"/>
        <end position="129"/>
    </location>
</feature>
<name>A0ABY8CG76_9ARCH</name>
<gene>
    <name evidence="12" type="primary">gcd7</name>
    <name evidence="9" type="synonym">eif2b</name>
    <name evidence="12" type="ORF">SVXNc_0716</name>
</gene>
<dbReference type="Gene3D" id="3.30.30.170">
    <property type="match status" value="1"/>
</dbReference>
<evidence type="ECO:0000313" key="12">
    <source>
        <dbReference type="EMBL" id="WEL19730.1"/>
    </source>
</evidence>
<evidence type="ECO:0000256" key="2">
    <source>
        <dbReference type="ARBA" id="ARBA00010397"/>
    </source>
</evidence>
<feature type="compositionally biased region" description="Basic and acidic residues" evidence="10">
    <location>
        <begin position="1"/>
        <end position="13"/>
    </location>
</feature>
<evidence type="ECO:0000256" key="8">
    <source>
        <dbReference type="ARBA" id="ARBA00032408"/>
    </source>
</evidence>
<evidence type="ECO:0000256" key="7">
    <source>
        <dbReference type="ARBA" id="ARBA00031466"/>
    </source>
</evidence>
<dbReference type="Proteomes" id="UP001218034">
    <property type="component" value="Chromosome"/>
</dbReference>
<dbReference type="EMBL" id="CP104395">
    <property type="protein sequence ID" value="WEL19730.1"/>
    <property type="molecule type" value="Genomic_DNA"/>
</dbReference>
<evidence type="ECO:0000259" key="11">
    <source>
        <dbReference type="SMART" id="SM00653"/>
    </source>
</evidence>
<dbReference type="RefSeq" id="WP_347721562.1">
    <property type="nucleotide sequence ID" value="NZ_CP104395.1"/>
</dbReference>
<dbReference type="HAMAP" id="MF_00232">
    <property type="entry name" value="eIF_2_beta"/>
    <property type="match status" value="1"/>
</dbReference>
<evidence type="ECO:0000256" key="3">
    <source>
        <dbReference type="ARBA" id="ARBA00011243"/>
    </source>
</evidence>
<dbReference type="GeneID" id="98290772"/>
<dbReference type="InterPro" id="IPR016189">
    <property type="entry name" value="Transl_init_fac_IF2/IF5_N"/>
</dbReference>
<dbReference type="GO" id="GO:0003743">
    <property type="term" value="F:translation initiation factor activity"/>
    <property type="evidence" value="ECO:0007669"/>
    <property type="project" value="UniProtKB-KW"/>
</dbReference>
<dbReference type="InterPro" id="IPR004458">
    <property type="entry name" value="TIF2_bsu_arc"/>
</dbReference>
<comment type="similarity">
    <text evidence="2 9">Belongs to the eIF-2-beta/eIF-5 family.</text>
</comment>
<dbReference type="InterPro" id="IPR045196">
    <property type="entry name" value="IF2/IF5"/>
</dbReference>
<dbReference type="NCBIfam" id="TIGR00311">
    <property type="entry name" value="aIF-2beta"/>
    <property type="match status" value="1"/>
</dbReference>
<keyword evidence="6 9" id="KW-0648">Protein biosynthesis</keyword>
<keyword evidence="13" id="KW-1185">Reference proteome</keyword>
<evidence type="ECO:0000256" key="1">
    <source>
        <dbReference type="ARBA" id="ARBA00003323"/>
    </source>
</evidence>
<dbReference type="InterPro" id="IPR016190">
    <property type="entry name" value="Transl_init_fac_IF2/IF5_Zn-bd"/>
</dbReference>
<reference evidence="12 13" key="1">
    <citation type="submission" date="2022-09" db="EMBL/GenBank/DDBJ databases">
        <title>Xylan utilization by haloarchaea-nanohaloarchaea associations.</title>
        <authorList>
            <person name="Yakimov M."/>
        </authorList>
    </citation>
    <scope>NUCLEOTIDE SEQUENCE [LARGE SCALE GENOMIC DNA]</scope>
    <source>
        <strain evidence="12 13">SVXNc</strain>
    </source>
</reference>
<evidence type="ECO:0000256" key="4">
    <source>
        <dbReference type="ARBA" id="ARBA00022314"/>
    </source>
</evidence>
<protein>
    <recommendedName>
        <fullName evidence="4 9">Translation initiation factor 2 subunit beta</fullName>
    </recommendedName>
    <alternativeName>
        <fullName evidence="7 9">aIF2-beta</fullName>
    </alternativeName>
    <alternativeName>
        <fullName evidence="8 9">eIF-2-beta</fullName>
    </alternativeName>
</protein>
<evidence type="ECO:0000256" key="10">
    <source>
        <dbReference type="SAM" id="MobiDB-lite"/>
    </source>
</evidence>
<comment type="function">
    <text evidence="1 9">eIF-2 functions in the early steps of protein synthesis by forming a ternary complex with GTP and initiator tRNA.</text>
</comment>
<evidence type="ECO:0000256" key="9">
    <source>
        <dbReference type="HAMAP-Rule" id="MF_00232"/>
    </source>
</evidence>
<dbReference type="Pfam" id="PF01873">
    <property type="entry name" value="eIF-5_eIF-2B"/>
    <property type="match status" value="1"/>
</dbReference>
<dbReference type="SUPFAM" id="SSF100966">
    <property type="entry name" value="Translation initiation factor 2 beta, aIF2beta, N-terminal domain"/>
    <property type="match status" value="1"/>
</dbReference>
<feature type="region of interest" description="Disordered" evidence="10">
    <location>
        <begin position="1"/>
        <end position="24"/>
    </location>
</feature>
<dbReference type="SUPFAM" id="SSF75689">
    <property type="entry name" value="Zinc-binding domain of translation initiation factor 2 beta"/>
    <property type="match status" value="1"/>
</dbReference>
<dbReference type="PANTHER" id="PTHR23001:SF3">
    <property type="entry name" value="EUKARYOTIC TRANSLATION INITIATION FACTOR 2 SUBUNIT 2"/>
    <property type="match status" value="1"/>
</dbReference>
<sequence length="132" mass="15132">MKDYDELLDKGMEEVPDEVGNSGRFEVPEVKTRKDGSKTILENFQDFVKKFNRDEKHLSKFIQNELGTAGHIKNGELVLNGEFRRGNIQGRIENYTNEYLYCPECESPDTEMVKEKGVQLLKCQACGARNPL</sequence>
<dbReference type="NCBIfam" id="NF003067">
    <property type="entry name" value="PRK03988.1"/>
    <property type="match status" value="1"/>
</dbReference>
<evidence type="ECO:0000256" key="6">
    <source>
        <dbReference type="ARBA" id="ARBA00022917"/>
    </source>
</evidence>
<keyword evidence="5 9" id="KW-0396">Initiation factor</keyword>
<dbReference type="InterPro" id="IPR002735">
    <property type="entry name" value="Transl_init_fac_IF2/IF5_dom"/>
</dbReference>
<evidence type="ECO:0000313" key="13">
    <source>
        <dbReference type="Proteomes" id="UP001218034"/>
    </source>
</evidence>
<comment type="subunit">
    <text evidence="3 9">Heterotrimer composed of an alpha, a beta and a gamma chain.</text>
</comment>
<organism evidence="12 13">
    <name type="scientific">Candidatus Nanohalococcus occultus</name>
    <dbReference type="NCBI Taxonomy" id="2978047"/>
    <lineage>
        <taxon>Archaea</taxon>
        <taxon>Candidatus Nanohalarchaeota</taxon>
        <taxon>Candidatus Nanohalarchaeota incertae sedis</taxon>
        <taxon>Candidatus Nanohalococcus</taxon>
    </lineage>
</organism>
<proteinExistence type="inferred from homology"/>